<sequence>MRLLQKENTQWFVTFEKGNKRKVVSHLKFDRTKARAKHTGDQLIPNPQKCSIPRLRSSEVSRPQLESRIHCMRDFLLGEQWRATLRLHCESQTQVIFQQRIVFSTASQLMYMRG</sequence>
<name>A0A4Y2PWN3_ARAVE</name>
<protein>
    <submittedName>
        <fullName evidence="2">Uncharacterized protein</fullName>
    </submittedName>
</protein>
<evidence type="ECO:0000313" key="2">
    <source>
        <dbReference type="EMBL" id="GBN55283.1"/>
    </source>
</evidence>
<dbReference type="AlphaFoldDB" id="A0A4Y2PWN3"/>
<organism evidence="2 3">
    <name type="scientific">Araneus ventricosus</name>
    <name type="common">Orbweaver spider</name>
    <name type="synonym">Epeira ventricosa</name>
    <dbReference type="NCBI Taxonomy" id="182803"/>
    <lineage>
        <taxon>Eukaryota</taxon>
        <taxon>Metazoa</taxon>
        <taxon>Ecdysozoa</taxon>
        <taxon>Arthropoda</taxon>
        <taxon>Chelicerata</taxon>
        <taxon>Arachnida</taxon>
        <taxon>Araneae</taxon>
        <taxon>Araneomorphae</taxon>
        <taxon>Entelegynae</taxon>
        <taxon>Araneoidea</taxon>
        <taxon>Araneidae</taxon>
        <taxon>Araneus</taxon>
    </lineage>
</organism>
<dbReference type="EMBL" id="BGPR01135250">
    <property type="protein sequence ID" value="GBN55283.1"/>
    <property type="molecule type" value="Genomic_DNA"/>
</dbReference>
<keyword evidence="3" id="KW-1185">Reference proteome</keyword>
<proteinExistence type="predicted"/>
<evidence type="ECO:0000313" key="1">
    <source>
        <dbReference type="EMBL" id="GBN55222.1"/>
    </source>
</evidence>
<comment type="caution">
    <text evidence="2">The sequence shown here is derived from an EMBL/GenBank/DDBJ whole genome shotgun (WGS) entry which is preliminary data.</text>
</comment>
<evidence type="ECO:0000313" key="3">
    <source>
        <dbReference type="Proteomes" id="UP000499080"/>
    </source>
</evidence>
<reference evidence="2 3" key="1">
    <citation type="journal article" date="2019" name="Sci. Rep.">
        <title>Orb-weaving spider Araneus ventricosus genome elucidates the spidroin gene catalogue.</title>
        <authorList>
            <person name="Kono N."/>
            <person name="Nakamura H."/>
            <person name="Ohtoshi R."/>
            <person name="Moran D.A.P."/>
            <person name="Shinohara A."/>
            <person name="Yoshida Y."/>
            <person name="Fujiwara M."/>
            <person name="Mori M."/>
            <person name="Tomita M."/>
            <person name="Arakawa K."/>
        </authorList>
    </citation>
    <scope>NUCLEOTIDE SEQUENCE [LARGE SCALE GENOMIC DNA]</scope>
</reference>
<gene>
    <name evidence="2" type="ORF">AVEN_170278_1</name>
    <name evidence="1" type="ORF">AVEN_219714_1</name>
</gene>
<accession>A0A4Y2PWN3</accession>
<dbReference type="EMBL" id="BGPR01135221">
    <property type="protein sequence ID" value="GBN55222.1"/>
    <property type="molecule type" value="Genomic_DNA"/>
</dbReference>
<dbReference type="Proteomes" id="UP000499080">
    <property type="component" value="Unassembled WGS sequence"/>
</dbReference>